<dbReference type="AlphaFoldDB" id="A0A1M6JBD1"/>
<dbReference type="RefSeq" id="WP_143183632.1">
    <property type="nucleotide sequence ID" value="NZ_FQYR01000003.1"/>
</dbReference>
<accession>A0A1M6JBD1</accession>
<dbReference type="PANTHER" id="PTHR43194:SF2">
    <property type="entry name" value="PEROXISOMAL MEMBRANE PROTEIN LPX1"/>
    <property type="match status" value="1"/>
</dbReference>
<gene>
    <name evidence="3" type="ORF">SAMN02745181_2069</name>
</gene>
<evidence type="ECO:0000256" key="1">
    <source>
        <dbReference type="SAM" id="Phobius"/>
    </source>
</evidence>
<dbReference type="Proteomes" id="UP000184510">
    <property type="component" value="Unassembled WGS sequence"/>
</dbReference>
<evidence type="ECO:0000313" key="3">
    <source>
        <dbReference type="EMBL" id="SHJ44029.1"/>
    </source>
</evidence>
<feature type="transmembrane region" description="Helical" evidence="1">
    <location>
        <begin position="12"/>
        <end position="35"/>
    </location>
</feature>
<name>A0A1M6JBD1_9BACT</name>
<evidence type="ECO:0000313" key="4">
    <source>
        <dbReference type="Proteomes" id="UP000184510"/>
    </source>
</evidence>
<dbReference type="STRING" id="1123071.SAMN02745181_2069"/>
<organism evidence="3 4">
    <name type="scientific">Rubritalea squalenifaciens DSM 18772</name>
    <dbReference type="NCBI Taxonomy" id="1123071"/>
    <lineage>
        <taxon>Bacteria</taxon>
        <taxon>Pseudomonadati</taxon>
        <taxon>Verrucomicrobiota</taxon>
        <taxon>Verrucomicrobiia</taxon>
        <taxon>Verrucomicrobiales</taxon>
        <taxon>Rubritaleaceae</taxon>
        <taxon>Rubritalea</taxon>
    </lineage>
</organism>
<keyword evidence="4" id="KW-1185">Reference proteome</keyword>
<reference evidence="3 4" key="1">
    <citation type="submission" date="2016-11" db="EMBL/GenBank/DDBJ databases">
        <authorList>
            <person name="Jaros S."/>
            <person name="Januszkiewicz K."/>
            <person name="Wedrychowicz H."/>
        </authorList>
    </citation>
    <scope>NUCLEOTIDE SEQUENCE [LARGE SCALE GENOMIC DNA]</scope>
    <source>
        <strain evidence="3 4">DSM 18772</strain>
    </source>
</reference>
<protein>
    <submittedName>
        <fullName evidence="3">Esterase/lipase</fullName>
    </submittedName>
</protein>
<evidence type="ECO:0000259" key="2">
    <source>
        <dbReference type="Pfam" id="PF12146"/>
    </source>
</evidence>
<dbReference type="Gene3D" id="3.40.50.1820">
    <property type="entry name" value="alpha/beta hydrolase"/>
    <property type="match status" value="1"/>
</dbReference>
<dbReference type="InterPro" id="IPR050228">
    <property type="entry name" value="Carboxylesterase_BioH"/>
</dbReference>
<keyword evidence="1" id="KW-0812">Transmembrane</keyword>
<proteinExistence type="predicted"/>
<keyword evidence="1" id="KW-0472">Membrane</keyword>
<dbReference type="OrthoDB" id="9806902at2"/>
<dbReference type="InParanoid" id="A0A1M6JBD1"/>
<feature type="domain" description="Serine aminopeptidase S33" evidence="2">
    <location>
        <begin position="111"/>
        <end position="221"/>
    </location>
</feature>
<dbReference type="EMBL" id="FQYR01000003">
    <property type="protein sequence ID" value="SHJ44029.1"/>
    <property type="molecule type" value="Genomic_DNA"/>
</dbReference>
<keyword evidence="1" id="KW-1133">Transmembrane helix</keyword>
<sequence>MSFLHSLKKKKLWKLLGLSAALISFSLALLVWYLAGEVVCPKRRVIQDYHHVYLEHREQHSITITQTTVLDGEAPVLIVEPKKYETTLSKRASILRNQLQEMDVALPYFGRTKANLVLLHGRKGRKEDMLPIAERFCAVGFRCILPDMPAHGESPRKFTNYGTTDFERDFPSAVLREVCVQQGYPEDLPAALWGMSMGGSYAIHNTSHDNAPWKCLIIVCSFDSLDRVILDNSQDYTGPFASPLSALVNRCCQWRAGLNPASVRPVDFAANIHIPTLVLHGTADKMVAYDRGKSLHAALGSENKQWIDVTDADHQNILITPQPIYAPMAKFLLENTL</sequence>
<dbReference type="InterPro" id="IPR022742">
    <property type="entry name" value="Hydrolase_4"/>
</dbReference>
<dbReference type="Pfam" id="PF12146">
    <property type="entry name" value="Hydrolase_4"/>
    <property type="match status" value="1"/>
</dbReference>
<dbReference type="SUPFAM" id="SSF53474">
    <property type="entry name" value="alpha/beta-Hydrolases"/>
    <property type="match status" value="1"/>
</dbReference>
<dbReference type="InterPro" id="IPR029058">
    <property type="entry name" value="AB_hydrolase_fold"/>
</dbReference>
<dbReference type="PANTHER" id="PTHR43194">
    <property type="entry name" value="HYDROLASE ALPHA/BETA FOLD FAMILY"/>
    <property type="match status" value="1"/>
</dbReference>